<comment type="caution">
    <text evidence="1">The sequence shown here is derived from an EMBL/GenBank/DDBJ whole genome shotgun (WGS) entry which is preliminary data.</text>
</comment>
<dbReference type="AlphaFoldDB" id="A0A940DPR3"/>
<evidence type="ECO:0008006" key="3">
    <source>
        <dbReference type="Google" id="ProtNLM"/>
    </source>
</evidence>
<reference evidence="1" key="1">
    <citation type="submission" date="2020-10" db="EMBL/GenBank/DDBJ databases">
        <authorList>
            <person name="Gilroy R."/>
        </authorList>
    </citation>
    <scope>NUCLEOTIDE SEQUENCE</scope>
    <source>
        <strain evidence="1">F1-3629</strain>
    </source>
</reference>
<organism evidence="1 2">
    <name type="scientific">Candidatus Cryptobacteroides gallistercoris</name>
    <dbReference type="NCBI Taxonomy" id="2840765"/>
    <lineage>
        <taxon>Bacteria</taxon>
        <taxon>Pseudomonadati</taxon>
        <taxon>Bacteroidota</taxon>
        <taxon>Bacteroidia</taxon>
        <taxon>Bacteroidales</taxon>
        <taxon>Candidatus Cryptobacteroides</taxon>
    </lineage>
</organism>
<dbReference type="EMBL" id="JADIMJ010000125">
    <property type="protein sequence ID" value="MBO8454698.1"/>
    <property type="molecule type" value="Genomic_DNA"/>
</dbReference>
<dbReference type="Proteomes" id="UP000771749">
    <property type="component" value="Unassembled WGS sequence"/>
</dbReference>
<proteinExistence type="predicted"/>
<reference evidence="1" key="2">
    <citation type="journal article" date="2021" name="PeerJ">
        <title>Extensive microbial diversity within the chicken gut microbiome revealed by metagenomics and culture.</title>
        <authorList>
            <person name="Gilroy R."/>
            <person name="Ravi A."/>
            <person name="Getino M."/>
            <person name="Pursley I."/>
            <person name="Horton D.L."/>
            <person name="Alikhan N.F."/>
            <person name="Baker D."/>
            <person name="Gharbi K."/>
            <person name="Hall N."/>
            <person name="Watson M."/>
            <person name="Adriaenssens E.M."/>
            <person name="Foster-Nyarko E."/>
            <person name="Jarju S."/>
            <person name="Secka A."/>
            <person name="Antonio M."/>
            <person name="Oren A."/>
            <person name="Chaudhuri R.R."/>
            <person name="La Ragione R."/>
            <person name="Hildebrand F."/>
            <person name="Pallen M.J."/>
        </authorList>
    </citation>
    <scope>NUCLEOTIDE SEQUENCE</scope>
    <source>
        <strain evidence="1">F1-3629</strain>
    </source>
</reference>
<protein>
    <recommendedName>
        <fullName evidence="3">Lipoprotein</fullName>
    </recommendedName>
</protein>
<feature type="non-terminal residue" evidence="1">
    <location>
        <position position="196"/>
    </location>
</feature>
<sequence length="196" mass="21181">MKRFLIMCLVVFLAVSCRVYRGDDRADNYILEEISGNLFDNYVSSPVIFVDWMQDFDGYLFGENASCNGFSGGNVVQTGENAYHIDGFGLVDTGGKSLDEPGAVWSLTAESYARWTGSSSLQCFGTANDEPLSLTVTCGAENAWELSVSSQSGRADLAVTKHDYEIGNGTYEARGDGSFDDGDYSVVFSIGPEGLT</sequence>
<accession>A0A940DPR3</accession>
<dbReference type="PROSITE" id="PS51257">
    <property type="entry name" value="PROKAR_LIPOPROTEIN"/>
    <property type="match status" value="1"/>
</dbReference>
<evidence type="ECO:0000313" key="1">
    <source>
        <dbReference type="EMBL" id="MBO8454698.1"/>
    </source>
</evidence>
<name>A0A940DPR3_9BACT</name>
<gene>
    <name evidence="1" type="ORF">IAC07_08270</name>
</gene>
<evidence type="ECO:0000313" key="2">
    <source>
        <dbReference type="Proteomes" id="UP000771749"/>
    </source>
</evidence>